<gene>
    <name evidence="4" type="ORF">IAA98_08450</name>
</gene>
<dbReference type="Gene3D" id="3.40.225.10">
    <property type="entry name" value="Class II aldolase/adducin N-terminal domain"/>
    <property type="match status" value="1"/>
</dbReference>
<dbReference type="InterPro" id="IPR036409">
    <property type="entry name" value="Aldolase_II/adducin_N_sf"/>
</dbReference>
<accession>A0A9D1KME6</accession>
<dbReference type="SMART" id="SM01007">
    <property type="entry name" value="Aldolase_II"/>
    <property type="match status" value="1"/>
</dbReference>
<dbReference type="InterPro" id="IPR050197">
    <property type="entry name" value="Aldolase_class_II_sugar_metab"/>
</dbReference>
<evidence type="ECO:0000256" key="1">
    <source>
        <dbReference type="ARBA" id="ARBA00022723"/>
    </source>
</evidence>
<dbReference type="PANTHER" id="PTHR22789">
    <property type="entry name" value="FUCULOSE PHOSPHATE ALDOLASE"/>
    <property type="match status" value="1"/>
</dbReference>
<dbReference type="EMBL" id="DVLP01000251">
    <property type="protein sequence ID" value="HIT75600.1"/>
    <property type="molecule type" value="Genomic_DNA"/>
</dbReference>
<dbReference type="GO" id="GO:0046872">
    <property type="term" value="F:metal ion binding"/>
    <property type="evidence" value="ECO:0007669"/>
    <property type="project" value="UniProtKB-KW"/>
</dbReference>
<dbReference type="GO" id="GO:0019323">
    <property type="term" value="P:pentose catabolic process"/>
    <property type="evidence" value="ECO:0007669"/>
    <property type="project" value="TreeGrafter"/>
</dbReference>
<keyword evidence="1" id="KW-0479">Metal-binding</keyword>
<protein>
    <submittedName>
        <fullName evidence="4">Class II aldolase/adducin family protein</fullName>
    </submittedName>
</protein>
<dbReference type="Proteomes" id="UP000886842">
    <property type="component" value="Unassembled WGS sequence"/>
</dbReference>
<dbReference type="GO" id="GO:0005829">
    <property type="term" value="C:cytosol"/>
    <property type="evidence" value="ECO:0007669"/>
    <property type="project" value="TreeGrafter"/>
</dbReference>
<feature type="domain" description="Class II aldolase/adducin N-terminal" evidence="3">
    <location>
        <begin position="6"/>
        <end position="187"/>
    </location>
</feature>
<evidence type="ECO:0000313" key="4">
    <source>
        <dbReference type="EMBL" id="HIT75600.1"/>
    </source>
</evidence>
<evidence type="ECO:0000259" key="3">
    <source>
        <dbReference type="SMART" id="SM01007"/>
    </source>
</evidence>
<dbReference type="GO" id="GO:0016832">
    <property type="term" value="F:aldehyde-lyase activity"/>
    <property type="evidence" value="ECO:0007669"/>
    <property type="project" value="TreeGrafter"/>
</dbReference>
<reference evidence="4" key="2">
    <citation type="journal article" date="2021" name="PeerJ">
        <title>Extensive microbial diversity within the chicken gut microbiome revealed by metagenomics and culture.</title>
        <authorList>
            <person name="Gilroy R."/>
            <person name="Ravi A."/>
            <person name="Getino M."/>
            <person name="Pursley I."/>
            <person name="Horton D.L."/>
            <person name="Alikhan N.F."/>
            <person name="Baker D."/>
            <person name="Gharbi K."/>
            <person name="Hall N."/>
            <person name="Watson M."/>
            <person name="Adriaenssens E.M."/>
            <person name="Foster-Nyarko E."/>
            <person name="Jarju S."/>
            <person name="Secka A."/>
            <person name="Antonio M."/>
            <person name="Oren A."/>
            <person name="Chaudhuri R.R."/>
            <person name="La Ragione R."/>
            <person name="Hildebrand F."/>
            <person name="Pallen M.J."/>
        </authorList>
    </citation>
    <scope>NUCLEOTIDE SEQUENCE</scope>
    <source>
        <strain evidence="4">ChiGjej1B1-24693</strain>
    </source>
</reference>
<organism evidence="4 5">
    <name type="scientific">Candidatus Avipropionibacterium avicola</name>
    <dbReference type="NCBI Taxonomy" id="2840701"/>
    <lineage>
        <taxon>Bacteria</taxon>
        <taxon>Bacillati</taxon>
        <taxon>Actinomycetota</taxon>
        <taxon>Actinomycetes</taxon>
        <taxon>Propionibacteriales</taxon>
        <taxon>Propionibacteriaceae</taxon>
        <taxon>Propionibacteriaceae incertae sedis</taxon>
        <taxon>Candidatus Avipropionibacterium</taxon>
    </lineage>
</organism>
<keyword evidence="2" id="KW-0456">Lyase</keyword>
<name>A0A9D1KME6_9ACTN</name>
<proteinExistence type="predicted"/>
<dbReference type="SUPFAM" id="SSF53639">
    <property type="entry name" value="AraD/HMP-PK domain-like"/>
    <property type="match status" value="1"/>
</dbReference>
<feature type="non-terminal residue" evidence="4">
    <location>
        <position position="193"/>
    </location>
</feature>
<dbReference type="AlphaFoldDB" id="A0A9D1KME6"/>
<sequence length="193" mass="20285">MTPLDDQLCAAASHLSDLGLSPGTSGNISVRVGDEIHLSPSGTSLATLQPSGLSVLSMASDPSEHVAGPRPSKEFGLHEALYRRDPEAVCVIHLHSTHAAAASCLAPWAEHSALPPLTPYLLMRLGNLPLLPYHPPGSPEQASDLREISFECHGVLLQNHGPVVAGNTVDEAVGRAIEVEEAARTVLAVAHRD</sequence>
<evidence type="ECO:0000313" key="5">
    <source>
        <dbReference type="Proteomes" id="UP000886842"/>
    </source>
</evidence>
<dbReference type="PANTHER" id="PTHR22789:SF0">
    <property type="entry name" value="3-OXO-TETRONATE 4-PHOSPHATE DECARBOXYLASE-RELATED"/>
    <property type="match status" value="1"/>
</dbReference>
<dbReference type="InterPro" id="IPR001303">
    <property type="entry name" value="Aldolase_II/adducin_N"/>
</dbReference>
<comment type="caution">
    <text evidence="4">The sequence shown here is derived from an EMBL/GenBank/DDBJ whole genome shotgun (WGS) entry which is preliminary data.</text>
</comment>
<dbReference type="Pfam" id="PF00596">
    <property type="entry name" value="Aldolase_II"/>
    <property type="match status" value="1"/>
</dbReference>
<evidence type="ECO:0000256" key="2">
    <source>
        <dbReference type="ARBA" id="ARBA00023239"/>
    </source>
</evidence>
<reference evidence="4" key="1">
    <citation type="submission" date="2020-10" db="EMBL/GenBank/DDBJ databases">
        <authorList>
            <person name="Gilroy R."/>
        </authorList>
    </citation>
    <scope>NUCLEOTIDE SEQUENCE</scope>
    <source>
        <strain evidence="4">ChiGjej1B1-24693</strain>
    </source>
</reference>